<comment type="caution">
    <text evidence="7">The sequence shown here is derived from an EMBL/GenBank/DDBJ whole genome shotgun (WGS) entry which is preliminary data.</text>
</comment>
<evidence type="ECO:0000313" key="7">
    <source>
        <dbReference type="EMBL" id="TQE02333.1"/>
    </source>
</evidence>
<keyword evidence="5 6" id="KW-0472">Membrane</keyword>
<dbReference type="InterPro" id="IPR036259">
    <property type="entry name" value="MFS_trans_sf"/>
</dbReference>
<dbReference type="AlphaFoldDB" id="A0A540MVR1"/>
<evidence type="ECO:0000256" key="4">
    <source>
        <dbReference type="ARBA" id="ARBA00022989"/>
    </source>
</evidence>
<evidence type="ECO:0000256" key="6">
    <source>
        <dbReference type="SAM" id="Phobius"/>
    </source>
</evidence>
<accession>A0A540MVR1</accession>
<gene>
    <name evidence="7" type="ORF">C1H46_012102</name>
</gene>
<keyword evidence="8" id="KW-1185">Reference proteome</keyword>
<sequence length="119" mass="12886">MAIGLVLATFGMRAALCERKRVFFLLPQFLLVGSGNAFMSTGKLDFFVTESPTGVKTTGTGLFLGTLSFGFFFSSLLVWIVNKVTGGKNGGWLAKTINQGRLDCFYGLLTILVVGEFEI</sequence>
<keyword evidence="4 6" id="KW-1133">Transmembrane helix</keyword>
<organism evidence="7 8">
    <name type="scientific">Malus baccata</name>
    <name type="common">Siberian crab apple</name>
    <name type="synonym">Pyrus baccata</name>
    <dbReference type="NCBI Taxonomy" id="106549"/>
    <lineage>
        <taxon>Eukaryota</taxon>
        <taxon>Viridiplantae</taxon>
        <taxon>Streptophyta</taxon>
        <taxon>Embryophyta</taxon>
        <taxon>Tracheophyta</taxon>
        <taxon>Spermatophyta</taxon>
        <taxon>Magnoliopsida</taxon>
        <taxon>eudicotyledons</taxon>
        <taxon>Gunneridae</taxon>
        <taxon>Pentapetalae</taxon>
        <taxon>rosids</taxon>
        <taxon>fabids</taxon>
        <taxon>Rosales</taxon>
        <taxon>Rosaceae</taxon>
        <taxon>Amygdaloideae</taxon>
        <taxon>Maleae</taxon>
        <taxon>Malus</taxon>
    </lineage>
</organism>
<dbReference type="Proteomes" id="UP000315295">
    <property type="component" value="Unassembled WGS sequence"/>
</dbReference>
<reference evidence="7 8" key="1">
    <citation type="journal article" date="2019" name="G3 (Bethesda)">
        <title>Sequencing of a Wild Apple (Malus baccata) Genome Unravels the Differences Between Cultivated and Wild Apple Species Regarding Disease Resistance and Cold Tolerance.</title>
        <authorList>
            <person name="Chen X."/>
        </authorList>
    </citation>
    <scope>NUCLEOTIDE SEQUENCE [LARGE SCALE GENOMIC DNA]</scope>
    <source>
        <strain evidence="8">cv. Shandingzi</strain>
        <tissue evidence="7">Leaves</tissue>
    </source>
</reference>
<evidence type="ECO:0000313" key="8">
    <source>
        <dbReference type="Proteomes" id="UP000315295"/>
    </source>
</evidence>
<keyword evidence="3 6" id="KW-0812">Transmembrane</keyword>
<name>A0A540MVR1_MALBA</name>
<dbReference type="GO" id="GO:0016020">
    <property type="term" value="C:membrane"/>
    <property type="evidence" value="ECO:0007669"/>
    <property type="project" value="UniProtKB-SubCell"/>
</dbReference>
<protein>
    <submittedName>
        <fullName evidence="7">Uncharacterized protein</fullName>
    </submittedName>
</protein>
<dbReference type="GO" id="GO:0022857">
    <property type="term" value="F:transmembrane transporter activity"/>
    <property type="evidence" value="ECO:0007669"/>
    <property type="project" value="InterPro"/>
</dbReference>
<proteinExistence type="inferred from homology"/>
<feature type="transmembrane region" description="Helical" evidence="6">
    <location>
        <begin position="61"/>
        <end position="81"/>
    </location>
</feature>
<evidence type="ECO:0000256" key="1">
    <source>
        <dbReference type="ARBA" id="ARBA00004141"/>
    </source>
</evidence>
<evidence type="ECO:0000256" key="5">
    <source>
        <dbReference type="ARBA" id="ARBA00023136"/>
    </source>
</evidence>
<comment type="subcellular location">
    <subcellularLocation>
        <location evidence="1">Membrane</location>
        <topology evidence="1">Multi-pass membrane protein</topology>
    </subcellularLocation>
</comment>
<dbReference type="PANTHER" id="PTHR11654">
    <property type="entry name" value="OLIGOPEPTIDE TRANSPORTER-RELATED"/>
    <property type="match status" value="1"/>
</dbReference>
<evidence type="ECO:0000256" key="2">
    <source>
        <dbReference type="ARBA" id="ARBA00005982"/>
    </source>
</evidence>
<dbReference type="Pfam" id="PF00854">
    <property type="entry name" value="PTR2"/>
    <property type="match status" value="1"/>
</dbReference>
<dbReference type="InterPro" id="IPR000109">
    <property type="entry name" value="POT_fam"/>
</dbReference>
<dbReference type="STRING" id="106549.A0A540MVR1"/>
<dbReference type="EMBL" id="VIEB01000178">
    <property type="protein sequence ID" value="TQE02333.1"/>
    <property type="molecule type" value="Genomic_DNA"/>
</dbReference>
<dbReference type="Gene3D" id="1.20.1250.20">
    <property type="entry name" value="MFS general substrate transporter like domains"/>
    <property type="match status" value="1"/>
</dbReference>
<evidence type="ECO:0000256" key="3">
    <source>
        <dbReference type="ARBA" id="ARBA00022692"/>
    </source>
</evidence>
<comment type="similarity">
    <text evidence="2">Belongs to the major facilitator superfamily. Proton-dependent oligopeptide transporter (POT/PTR) (TC 2.A.17) family.</text>
</comment>